<protein>
    <recommendedName>
        <fullName evidence="7">Ubiquitin carboxyl-terminal hydrolase</fullName>
        <ecNumber evidence="7">3.4.19.12</ecNumber>
    </recommendedName>
</protein>
<dbReference type="PANTHER" id="PTHR21646">
    <property type="entry name" value="UBIQUITIN CARBOXYL-TERMINAL HYDROLASE"/>
    <property type="match status" value="1"/>
</dbReference>
<dbReference type="SUPFAM" id="SSF54001">
    <property type="entry name" value="Cysteine proteinases"/>
    <property type="match status" value="1"/>
</dbReference>
<dbReference type="InterPro" id="IPR036873">
    <property type="entry name" value="Rhodanese-like_dom_sf"/>
</dbReference>
<feature type="region of interest" description="Disordered" evidence="8">
    <location>
        <begin position="347"/>
        <end position="435"/>
    </location>
</feature>
<dbReference type="CDD" id="cd02674">
    <property type="entry name" value="Peptidase_C19R"/>
    <property type="match status" value="1"/>
</dbReference>
<dbReference type="InterPro" id="IPR018200">
    <property type="entry name" value="USP_CS"/>
</dbReference>
<evidence type="ECO:0000256" key="3">
    <source>
        <dbReference type="ARBA" id="ARBA00022670"/>
    </source>
</evidence>
<dbReference type="Gene3D" id="3.90.70.10">
    <property type="entry name" value="Cysteine proteinases"/>
    <property type="match status" value="1"/>
</dbReference>
<dbReference type="Pfam" id="PF00443">
    <property type="entry name" value="UCH"/>
    <property type="match status" value="1"/>
</dbReference>
<feature type="domain" description="USP" evidence="9">
    <location>
        <begin position="447"/>
        <end position="805"/>
    </location>
</feature>
<keyword evidence="6 7" id="KW-0788">Thiol protease</keyword>
<accession>A0ABQ7RJR5</accession>
<dbReference type="InterPro" id="IPR050185">
    <property type="entry name" value="Ub_carboxyl-term_hydrolase"/>
</dbReference>
<dbReference type="PROSITE" id="PS00972">
    <property type="entry name" value="USP_1"/>
    <property type="match status" value="1"/>
</dbReference>
<dbReference type="InterPro" id="IPR038765">
    <property type="entry name" value="Papain-like_cys_pep_sf"/>
</dbReference>
<dbReference type="PROSITE" id="PS50235">
    <property type="entry name" value="USP_3"/>
    <property type="match status" value="1"/>
</dbReference>
<keyword evidence="11" id="KW-1185">Reference proteome</keyword>
<evidence type="ECO:0000256" key="8">
    <source>
        <dbReference type="SAM" id="MobiDB-lite"/>
    </source>
</evidence>
<dbReference type="EC" id="3.4.19.12" evidence="7"/>
<evidence type="ECO:0000256" key="6">
    <source>
        <dbReference type="ARBA" id="ARBA00022807"/>
    </source>
</evidence>
<dbReference type="InterPro" id="IPR001763">
    <property type="entry name" value="Rhodanese-like_dom"/>
</dbReference>
<dbReference type="PROSITE" id="PS00973">
    <property type="entry name" value="USP_2"/>
    <property type="match status" value="1"/>
</dbReference>
<keyword evidence="4 7" id="KW-0833">Ubl conjugation pathway</keyword>
<name>A0ABQ7RJR5_9ASCO</name>
<dbReference type="EMBL" id="JAHLUN010000003">
    <property type="protein sequence ID" value="KAG7767193.1"/>
    <property type="molecule type" value="Genomic_DNA"/>
</dbReference>
<evidence type="ECO:0000259" key="9">
    <source>
        <dbReference type="PROSITE" id="PS50235"/>
    </source>
</evidence>
<evidence type="ECO:0000256" key="1">
    <source>
        <dbReference type="ARBA" id="ARBA00000707"/>
    </source>
</evidence>
<comment type="catalytic activity">
    <reaction evidence="1 7">
        <text>Thiol-dependent hydrolysis of ester, thioester, amide, peptide and isopeptide bonds formed by the C-terminal Gly of ubiquitin (a 76-residue protein attached to proteins as an intracellular targeting signal).</text>
        <dbReference type="EC" id="3.4.19.12"/>
    </reaction>
</comment>
<sequence>MPMPSGASKPRNLHELTVLVDELLESLKVGSSSSTKEHLVKALECIENYKGVVGQKHVSELAASEFEEGFIYYNAASRILSDLIPRLDDYRQLKQKPSLYQFYADLINYLVRQRPTYEAMKQHIRGSSDSLVLRLQTLKSGTEIASNGSTHKDLTQLFDSFGDAVSVSQLSSLLKHHSDLVLLIDLRRKREFELEHIDLADSIIQLEPVSIRDSYTCHEIEKYSMITDTDEERELFAQRDRFELVVVLDYSSTKESKSPELTRLISILTTKNAGVFLKRHPVFLDGGYKAWSESRSALSSPIHGLRPVYGRDRSESISSISGRDDITVTRRTSYSERSLIKNVGEFLSSQSRTQSSESSVEFKAPAATPSHEIYSRRDLPSPKPEPSVSSSSPLRPSPAFLSPVPLPRSRSSPPKAQLPKVPSKPASSPAPVSRSSSVFQNSLSVITGLANLGNSCYMNSALQCLIGSKRLTEFFIVGTFKQHINMSSRLGSKGILANEFSSLLTELYKKSTPSRPQSVTPRHFRKVIASLNSMYRTLDQQDCSEFLNYALDSLHEDLNENGNHPKLPELSKEEEEKREKLPIRIASTIEWERYLKTNFSIVVDIFQGQIMSQLRCLKCSTTSTTYNAFSTLSLPIPENGPKSTLGACFDEFVKPELLDNDNAWLCPHCKTKQRTLKHLQISRLPQVLIIHLKRFKMGNYLTKLNTYIDYPLELQLDKYWPNIENELERVELSRLPIRGQVPPFRYRLYGVINHFGNLINGHYTAFVEKGPGNGWCLFDDEKVYKNCAPHKVVNGDAYMLFYERV</sequence>
<evidence type="ECO:0000256" key="2">
    <source>
        <dbReference type="ARBA" id="ARBA00009085"/>
    </source>
</evidence>
<evidence type="ECO:0000313" key="11">
    <source>
        <dbReference type="Proteomes" id="UP000697297"/>
    </source>
</evidence>
<dbReference type="SUPFAM" id="SSF52821">
    <property type="entry name" value="Rhodanese/Cell cycle control phosphatase"/>
    <property type="match status" value="1"/>
</dbReference>
<gene>
    <name evidence="10" type="ORF">KL946_001292</name>
</gene>
<evidence type="ECO:0000313" key="10">
    <source>
        <dbReference type="EMBL" id="KAG7767193.1"/>
    </source>
</evidence>
<organism evidence="10 11">
    <name type="scientific">Ogataea haglerorum</name>
    <dbReference type="NCBI Taxonomy" id="1937702"/>
    <lineage>
        <taxon>Eukaryota</taxon>
        <taxon>Fungi</taxon>
        <taxon>Dikarya</taxon>
        <taxon>Ascomycota</taxon>
        <taxon>Saccharomycotina</taxon>
        <taxon>Pichiomycetes</taxon>
        <taxon>Pichiales</taxon>
        <taxon>Pichiaceae</taxon>
        <taxon>Ogataea</taxon>
    </lineage>
</organism>
<feature type="compositionally biased region" description="Low complexity" evidence="8">
    <location>
        <begin position="348"/>
        <end position="359"/>
    </location>
</feature>
<reference evidence="10 11" key="1">
    <citation type="journal article" date="2021" name="G3 (Bethesda)">
        <title>Genomic diversity, chromosomal rearrangements, and interspecies hybridization in the ogataea polymorpha species complex.</title>
        <authorList>
            <person name="Hanson S.J."/>
            <person name="Cinneide E.O."/>
            <person name="Salzberg L.I."/>
            <person name="Wolfe K.H."/>
            <person name="McGowan J."/>
            <person name="Fitzpatrick D.A."/>
            <person name="Matlin K."/>
        </authorList>
    </citation>
    <scope>NUCLEOTIDE SEQUENCE [LARGE SCALE GENOMIC DNA]</scope>
    <source>
        <strain evidence="10">81-436-3</strain>
    </source>
</reference>
<comment type="similarity">
    <text evidence="2 7">Belongs to the peptidase C19 family.</text>
</comment>
<comment type="caution">
    <text evidence="10">The sequence shown here is derived from an EMBL/GenBank/DDBJ whole genome shotgun (WGS) entry which is preliminary data.</text>
</comment>
<dbReference type="Gene3D" id="3.40.250.10">
    <property type="entry name" value="Rhodanese-like domain"/>
    <property type="match status" value="1"/>
</dbReference>
<dbReference type="Proteomes" id="UP000697297">
    <property type="component" value="Unassembled WGS sequence"/>
</dbReference>
<evidence type="ECO:0000256" key="4">
    <source>
        <dbReference type="ARBA" id="ARBA00022786"/>
    </source>
</evidence>
<dbReference type="Pfam" id="PF00581">
    <property type="entry name" value="Rhodanese"/>
    <property type="match status" value="1"/>
</dbReference>
<dbReference type="InterPro" id="IPR028889">
    <property type="entry name" value="USP"/>
</dbReference>
<keyword evidence="3 7" id="KW-0645">Protease</keyword>
<dbReference type="PANTHER" id="PTHR21646:SF95">
    <property type="entry name" value="UBIQUITIN CARBOXYL-TERMINAL HYDROLASE 4-RELATED"/>
    <property type="match status" value="1"/>
</dbReference>
<proteinExistence type="inferred from homology"/>
<evidence type="ECO:0000256" key="7">
    <source>
        <dbReference type="RuleBase" id="RU366025"/>
    </source>
</evidence>
<evidence type="ECO:0000256" key="5">
    <source>
        <dbReference type="ARBA" id="ARBA00022801"/>
    </source>
</evidence>
<dbReference type="InterPro" id="IPR001394">
    <property type="entry name" value="Peptidase_C19_UCH"/>
</dbReference>
<feature type="compositionally biased region" description="Low complexity" evidence="8">
    <location>
        <begin position="386"/>
        <end position="435"/>
    </location>
</feature>
<keyword evidence="5 7" id="KW-0378">Hydrolase</keyword>